<dbReference type="RefSeq" id="WP_021092485.1">
    <property type="nucleotide sequence ID" value="NZ_ANNJ01000005.1"/>
</dbReference>
<evidence type="ECO:0000313" key="2">
    <source>
        <dbReference type="Proteomes" id="UP000016625"/>
    </source>
</evidence>
<accession>U2F5Z0</accession>
<sequence>MDKKEFNDLLKRANLSKKGFADLLGVLPSSVNNWGSSQNIPYWVEPFLISYIKAKRYDEIKAIFDEIENKED</sequence>
<dbReference type="Proteomes" id="UP000016625">
    <property type="component" value="Unassembled WGS sequence"/>
</dbReference>
<comment type="caution">
    <text evidence="1">The sequence shown here is derived from an EMBL/GenBank/DDBJ whole genome shotgun (WGS) entry which is preliminary data.</text>
</comment>
<dbReference type="PATRIC" id="fig|1242965.3.peg.726"/>
<name>U2F5Z0_9BACT</name>
<gene>
    <name evidence="1" type="ORF">UNSW2_284</name>
</gene>
<reference evidence="1 2" key="1">
    <citation type="journal article" date="2013" name="BMC Genomics">
        <title>Comparative genomics of Campylobacter concisus isolates reveals genetic diversity and provides insights into disease association.</title>
        <authorList>
            <person name="Deshpande N.P."/>
            <person name="Kaakoush N.O."/>
            <person name="Wilkins M.R."/>
            <person name="Mitchell H.M."/>
        </authorList>
    </citation>
    <scope>NUCLEOTIDE SEQUENCE [LARGE SCALE GENOMIC DNA]</scope>
    <source>
        <strain evidence="1 2">UNSW2</strain>
    </source>
</reference>
<evidence type="ECO:0000313" key="1">
    <source>
        <dbReference type="EMBL" id="ERJ31966.1"/>
    </source>
</evidence>
<protein>
    <submittedName>
        <fullName evidence="1">Uncharacterized protein</fullName>
    </submittedName>
</protein>
<dbReference type="EMBL" id="ANNJ01000005">
    <property type="protein sequence ID" value="ERJ31966.1"/>
    <property type="molecule type" value="Genomic_DNA"/>
</dbReference>
<organism evidence="1 2">
    <name type="scientific">Campylobacter concisus UNSW2</name>
    <dbReference type="NCBI Taxonomy" id="1242965"/>
    <lineage>
        <taxon>Bacteria</taxon>
        <taxon>Pseudomonadati</taxon>
        <taxon>Campylobacterota</taxon>
        <taxon>Epsilonproteobacteria</taxon>
        <taxon>Campylobacterales</taxon>
        <taxon>Campylobacteraceae</taxon>
        <taxon>Campylobacter</taxon>
    </lineage>
</organism>
<dbReference type="AlphaFoldDB" id="U2F5Z0"/>
<proteinExistence type="predicted"/>